<proteinExistence type="inferred from homology"/>
<dbReference type="GO" id="GO:0005737">
    <property type="term" value="C:cytoplasm"/>
    <property type="evidence" value="ECO:0007669"/>
    <property type="project" value="UniProtKB-SubCell"/>
</dbReference>
<dbReference type="PANTHER" id="PTHR30135">
    <property type="entry name" value="UNCHARACTERIZED PROTEIN YVCK-RELATED"/>
    <property type="match status" value="1"/>
</dbReference>
<dbReference type="InterPro" id="IPR002882">
    <property type="entry name" value="CofD"/>
</dbReference>
<dbReference type="EMBL" id="JAFLCK010000003">
    <property type="protein sequence ID" value="MBN8659333.1"/>
    <property type="molecule type" value="Genomic_DNA"/>
</dbReference>
<dbReference type="NCBIfam" id="TIGR01826">
    <property type="entry name" value="CofD_related"/>
    <property type="match status" value="1"/>
</dbReference>
<gene>
    <name evidence="4" type="ORF">J0M35_03145</name>
</gene>
<dbReference type="GO" id="GO:0008360">
    <property type="term" value="P:regulation of cell shape"/>
    <property type="evidence" value="ECO:0007669"/>
    <property type="project" value="UniProtKB-UniRule"/>
</dbReference>
<dbReference type="Pfam" id="PF01933">
    <property type="entry name" value="CofD"/>
    <property type="match status" value="1"/>
</dbReference>
<dbReference type="GO" id="GO:0043743">
    <property type="term" value="F:LPPG:FO 2-phospho-L-lactate transferase activity"/>
    <property type="evidence" value="ECO:0007669"/>
    <property type="project" value="InterPro"/>
</dbReference>
<dbReference type="AlphaFoldDB" id="A0A8J7PCN5"/>
<comment type="caution">
    <text evidence="4">The sequence shown here is derived from an EMBL/GenBank/DDBJ whole genome shotgun (WGS) entry which is preliminary data.</text>
</comment>
<accession>A0A8J7PCN5</accession>
<name>A0A8J7PCN5_9BACT</name>
<reference evidence="4" key="1">
    <citation type="submission" date="2021-02" db="EMBL/GenBank/DDBJ databases">
        <title>Genome-Resolved Metagenomics of a Microbial Community Performing Photosynthetic Biological Nutrient Removal.</title>
        <authorList>
            <person name="Mcdaniel E.A."/>
        </authorList>
    </citation>
    <scope>NUCLEOTIDE SEQUENCE</scope>
    <source>
        <strain evidence="4">UWPOB_OBS1</strain>
    </source>
</reference>
<comment type="function">
    <text evidence="2">Required for morphogenesis under gluconeogenic growth conditions.</text>
</comment>
<organism evidence="4 5">
    <name type="scientific">Candidatus Obscuribacter phosphatis</name>
    <dbReference type="NCBI Taxonomy" id="1906157"/>
    <lineage>
        <taxon>Bacteria</taxon>
        <taxon>Bacillati</taxon>
        <taxon>Candidatus Melainabacteria</taxon>
        <taxon>Candidatus Obscuribacterales</taxon>
        <taxon>Candidatus Obscuribacteraceae</taxon>
        <taxon>Candidatus Obscuribacter</taxon>
    </lineage>
</organism>
<keyword evidence="3" id="KW-0812">Transmembrane</keyword>
<protein>
    <recommendedName>
        <fullName evidence="2">Putative gluconeogenesis factor</fullName>
    </recommendedName>
</protein>
<evidence type="ECO:0000256" key="2">
    <source>
        <dbReference type="HAMAP-Rule" id="MF_00973"/>
    </source>
</evidence>
<dbReference type="HAMAP" id="MF_00973">
    <property type="entry name" value="Gluconeogen_factor"/>
    <property type="match status" value="1"/>
</dbReference>
<evidence type="ECO:0000313" key="4">
    <source>
        <dbReference type="EMBL" id="MBN8659333.1"/>
    </source>
</evidence>
<keyword evidence="3" id="KW-0472">Membrane</keyword>
<dbReference type="Gene3D" id="3.40.50.10680">
    <property type="entry name" value="CofD-like domains"/>
    <property type="match status" value="1"/>
</dbReference>
<dbReference type="PANTHER" id="PTHR30135:SF3">
    <property type="entry name" value="GLUCONEOGENESIS FACTOR-RELATED"/>
    <property type="match status" value="1"/>
</dbReference>
<dbReference type="InterPro" id="IPR038136">
    <property type="entry name" value="CofD-like_dom_sf"/>
</dbReference>
<dbReference type="InterPro" id="IPR010119">
    <property type="entry name" value="Gluconeogen_factor"/>
</dbReference>
<evidence type="ECO:0000256" key="3">
    <source>
        <dbReference type="SAM" id="Phobius"/>
    </source>
</evidence>
<keyword evidence="1 2" id="KW-0963">Cytoplasm</keyword>
<feature type="transmembrane region" description="Helical" evidence="3">
    <location>
        <begin position="20"/>
        <end position="39"/>
    </location>
</feature>
<dbReference type="CDD" id="cd07187">
    <property type="entry name" value="YvcK_like"/>
    <property type="match status" value="1"/>
</dbReference>
<evidence type="ECO:0000256" key="1">
    <source>
        <dbReference type="ARBA" id="ARBA00022490"/>
    </source>
</evidence>
<comment type="subcellular location">
    <subcellularLocation>
        <location evidence="2">Cytoplasm</location>
    </subcellularLocation>
</comment>
<feature type="transmembrane region" description="Helical" evidence="3">
    <location>
        <begin position="59"/>
        <end position="81"/>
    </location>
</feature>
<evidence type="ECO:0000313" key="5">
    <source>
        <dbReference type="Proteomes" id="UP000664277"/>
    </source>
</evidence>
<dbReference type="Proteomes" id="UP000664277">
    <property type="component" value="Unassembled WGS sequence"/>
</dbReference>
<dbReference type="SUPFAM" id="SSF142338">
    <property type="entry name" value="CofD-like"/>
    <property type="match status" value="1"/>
</dbReference>
<comment type="similarity">
    <text evidence="2">Belongs to the gluconeogenesis factor family.</text>
</comment>
<sequence>MKRSFLYRIRSFLLPGLKRYILVILMSIAAIVFGVLWLLDKHPVLRIQKFMHEVLSDTAAVLPSKVNGIIFLSLGSIGLLFSVVRVTQRVLGAYLPDDREAIPDVLYRRRYLERGPKIVVVGGGTGLSNLLNGLKRYSNNLTAIVTVGDDGGSSGRLRQELGVLPPGDIRNCITALADQDKIVTELFRYRFESGEGLEGHSFGNLFITALCAVTGGDIIKATRTASHVLNSCGQVLPSTLSSLTLTAEFVDGTKVTGESVLTTVGKRIKTITCEPALPEAVQEAVEAILDAELIVLGPGSLYTSIIPNLLVPGIVSAIRAAEGRKLYVCNVSTQAGETTGYSVGDHVEALLAHAGSVKTNEGRLLHAVLVNEGKTDQAASVRFDPEKVKEQGLTVIKRPLTSDTTVAHHDSTKLARAIVMWLYRTGRMKAPKGKLVRKAETKKLENKKLETAADNVVKVGEKV</sequence>
<keyword evidence="3" id="KW-1133">Transmembrane helix</keyword>